<reference evidence="4" key="1">
    <citation type="journal article" date="2019" name="Int. J. Syst. Evol. Microbiol.">
        <title>The Global Catalogue of Microorganisms (GCM) 10K type strain sequencing project: providing services to taxonomists for standard genome sequencing and annotation.</title>
        <authorList>
            <consortium name="The Broad Institute Genomics Platform"/>
            <consortium name="The Broad Institute Genome Sequencing Center for Infectious Disease"/>
            <person name="Wu L."/>
            <person name="Ma J."/>
        </authorList>
    </citation>
    <scope>NUCLEOTIDE SEQUENCE [LARGE SCALE GENOMIC DNA]</scope>
    <source>
        <strain evidence="4">KCTC 42182</strain>
    </source>
</reference>
<dbReference type="InterPro" id="IPR011249">
    <property type="entry name" value="Metalloenz_LuxS/M16"/>
</dbReference>
<dbReference type="InterPro" id="IPR007863">
    <property type="entry name" value="Peptidase_M16_C"/>
</dbReference>
<feature type="domain" description="Peptidase M16 C-terminal" evidence="2">
    <location>
        <begin position="194"/>
        <end position="370"/>
    </location>
</feature>
<comment type="caution">
    <text evidence="3">The sequence shown here is derived from an EMBL/GenBank/DDBJ whole genome shotgun (WGS) entry which is preliminary data.</text>
</comment>
<organism evidence="3 4">
    <name type="scientific">Ferrovibrio xuzhouensis</name>
    <dbReference type="NCBI Taxonomy" id="1576914"/>
    <lineage>
        <taxon>Bacteria</taxon>
        <taxon>Pseudomonadati</taxon>
        <taxon>Pseudomonadota</taxon>
        <taxon>Alphaproteobacteria</taxon>
        <taxon>Rhodospirillales</taxon>
        <taxon>Rhodospirillaceae</taxon>
        <taxon>Ferrovibrio</taxon>
    </lineage>
</organism>
<evidence type="ECO:0000313" key="4">
    <source>
        <dbReference type="Proteomes" id="UP001595711"/>
    </source>
</evidence>
<evidence type="ECO:0000313" key="3">
    <source>
        <dbReference type="EMBL" id="MFC3674213.1"/>
    </source>
</evidence>
<name>A0ABV7VAW7_9PROT</name>
<feature type="signal peptide" evidence="1">
    <location>
        <begin position="1"/>
        <end position="27"/>
    </location>
</feature>
<proteinExistence type="predicted"/>
<sequence>MTLMPRFLAIACLVLTAAVAQHSAALAAPKIEKVHTASGIEVWLVREPSIPMLALQAAWRGGSASDPAGEEGLASLAMALLTEGAGDLKSDDFQNAMRDKAIAIGFDADRDYVTVDLTTLTDNRARAFELLKLAMTAPRFDDEPLARVKAQALVSYQRSRRSPGTLAGERFAQLAWGGHPYGRRSSPSPDSLAKIDRPQIAAFTHAVLARDNLVIGAVGDIEPGELAALVDASFGALPAHAGVTLPAPVTPKTAAQPVVIDFPNPQSQVLFGAPGIMRDDPDWYAATVMNQILGGGGMASRLFEEVREKRGLVYSVGTQLAPRKAGALFAGSFATTNAQVGQALALVRGEFARIAKDGVSDAELADAKAYLTGSFPLRLTSDSAIAGMLVAMRISGLAPDYIQAYPGLINAITGADVQRVAQRLLGDGKLLVVVVGQPAGLGG</sequence>
<keyword evidence="1" id="KW-0732">Signal</keyword>
<dbReference type="SUPFAM" id="SSF63411">
    <property type="entry name" value="LuxS/MPP-like metallohydrolase"/>
    <property type="match status" value="2"/>
</dbReference>
<feature type="chain" id="PRO_5045455800" evidence="1">
    <location>
        <begin position="28"/>
        <end position="443"/>
    </location>
</feature>
<dbReference type="EMBL" id="JBHRYJ010000001">
    <property type="protein sequence ID" value="MFC3674213.1"/>
    <property type="molecule type" value="Genomic_DNA"/>
</dbReference>
<dbReference type="Gene3D" id="3.30.830.10">
    <property type="entry name" value="Metalloenzyme, LuxS/M16 peptidase-like"/>
    <property type="match status" value="2"/>
</dbReference>
<dbReference type="PANTHER" id="PTHR11851">
    <property type="entry name" value="METALLOPROTEASE"/>
    <property type="match status" value="1"/>
</dbReference>
<evidence type="ECO:0000259" key="2">
    <source>
        <dbReference type="Pfam" id="PF05193"/>
    </source>
</evidence>
<dbReference type="PANTHER" id="PTHR11851:SF224">
    <property type="entry name" value="PROCESSING PROTEASE"/>
    <property type="match status" value="1"/>
</dbReference>
<keyword evidence="4" id="KW-1185">Reference proteome</keyword>
<protein>
    <submittedName>
        <fullName evidence="3">M16 family metallopeptidase</fullName>
    </submittedName>
</protein>
<dbReference type="Proteomes" id="UP001595711">
    <property type="component" value="Unassembled WGS sequence"/>
</dbReference>
<evidence type="ECO:0000256" key="1">
    <source>
        <dbReference type="SAM" id="SignalP"/>
    </source>
</evidence>
<accession>A0ABV7VAW7</accession>
<gene>
    <name evidence="3" type="ORF">ACFOOQ_01580</name>
</gene>
<dbReference type="Pfam" id="PF05193">
    <property type="entry name" value="Peptidase_M16_C"/>
    <property type="match status" value="1"/>
</dbReference>
<dbReference type="InterPro" id="IPR050361">
    <property type="entry name" value="MPP/UQCRC_Complex"/>
</dbReference>
<dbReference type="RefSeq" id="WP_379720763.1">
    <property type="nucleotide sequence ID" value="NZ_JBHRYJ010000001.1"/>
</dbReference>